<dbReference type="SUPFAM" id="SSF53474">
    <property type="entry name" value="alpha/beta-Hydrolases"/>
    <property type="match status" value="1"/>
</dbReference>
<reference evidence="1 2" key="1">
    <citation type="submission" date="2020-01" db="EMBL/GenBank/DDBJ databases">
        <title>Kibdelosporangium persica a novel Actinomycetes from a hot desert in Iran.</title>
        <authorList>
            <person name="Safaei N."/>
            <person name="Zaburannyi N."/>
            <person name="Mueller R."/>
            <person name="Wink J."/>
        </authorList>
    </citation>
    <scope>NUCLEOTIDE SEQUENCE [LARGE SCALE GENOMIC DNA]</scope>
    <source>
        <strain evidence="1 2">4NS15</strain>
    </source>
</reference>
<evidence type="ECO:0000313" key="2">
    <source>
        <dbReference type="Proteomes" id="UP000763557"/>
    </source>
</evidence>
<keyword evidence="2" id="KW-1185">Reference proteome</keyword>
<dbReference type="EMBL" id="JAAATY010000023">
    <property type="protein sequence ID" value="NRN68922.1"/>
    <property type="molecule type" value="Genomic_DNA"/>
</dbReference>
<dbReference type="GO" id="GO:0016787">
    <property type="term" value="F:hydrolase activity"/>
    <property type="evidence" value="ECO:0007669"/>
    <property type="project" value="UniProtKB-KW"/>
</dbReference>
<evidence type="ECO:0000313" key="1">
    <source>
        <dbReference type="EMBL" id="NRN68922.1"/>
    </source>
</evidence>
<dbReference type="Proteomes" id="UP000763557">
    <property type="component" value="Unassembled WGS sequence"/>
</dbReference>
<gene>
    <name evidence="1" type="ORF">GC106_61780</name>
</gene>
<comment type="caution">
    <text evidence="1">The sequence shown here is derived from an EMBL/GenBank/DDBJ whole genome shotgun (WGS) entry which is preliminary data.</text>
</comment>
<sequence length="267" mass="28812">MGEAITGTAAGVPYTALRPAVETDALVVSWHMMDAPRTNAAFAAALPMNDVPAWRVHLGMPFSGARRPNDMDALFERAKRDPALAFFSPFARQAVEEFPAALDDVRGQLSIGDGPLFALGGSLGGAVVLQNLTKVPFTAAALVNPLIRMRSGVRLFEQMVGKPYSWNDESTAAADAMDFVARASELGDVPLLVVSGTEDHPDLRDDAKELVDRLPNAELVTIPGLAHPLADEPGIDPAPQWPVTRTVDERLTQWFQRFVPLVSVYQG</sequence>
<proteinExistence type="predicted"/>
<dbReference type="Gene3D" id="3.40.50.1820">
    <property type="entry name" value="alpha/beta hydrolase"/>
    <property type="match status" value="1"/>
</dbReference>
<keyword evidence="1" id="KW-0378">Hydrolase</keyword>
<dbReference type="RefSeq" id="WP_173138538.1">
    <property type="nucleotide sequence ID" value="NZ_CBCSGW010000029.1"/>
</dbReference>
<protein>
    <submittedName>
        <fullName evidence="1">Alpha/beta hydrolase</fullName>
    </submittedName>
</protein>
<accession>A0ABX2FC48</accession>
<dbReference type="InterPro" id="IPR029058">
    <property type="entry name" value="AB_hydrolase_fold"/>
</dbReference>
<organism evidence="1 2">
    <name type="scientific">Kibdelosporangium persicum</name>
    <dbReference type="NCBI Taxonomy" id="2698649"/>
    <lineage>
        <taxon>Bacteria</taxon>
        <taxon>Bacillati</taxon>
        <taxon>Actinomycetota</taxon>
        <taxon>Actinomycetes</taxon>
        <taxon>Pseudonocardiales</taxon>
        <taxon>Pseudonocardiaceae</taxon>
        <taxon>Kibdelosporangium</taxon>
    </lineage>
</organism>
<name>A0ABX2FC48_9PSEU</name>